<evidence type="ECO:0000256" key="1">
    <source>
        <dbReference type="SAM" id="Coils"/>
    </source>
</evidence>
<keyword evidence="1" id="KW-0175">Coiled coil</keyword>
<evidence type="ECO:0000313" key="4">
    <source>
        <dbReference type="EMBL" id="MEH0564431.1"/>
    </source>
</evidence>
<accession>A0ABU8ADG9</accession>
<evidence type="ECO:0000256" key="2">
    <source>
        <dbReference type="SAM" id="MobiDB-lite"/>
    </source>
</evidence>
<dbReference type="Pfam" id="PF13604">
    <property type="entry name" value="AAA_30"/>
    <property type="match status" value="1"/>
</dbReference>
<dbReference type="EMBL" id="JARUMK010000002">
    <property type="protein sequence ID" value="MEH0564431.1"/>
    <property type="molecule type" value="Genomic_DNA"/>
</dbReference>
<dbReference type="Gene3D" id="2.30.30.940">
    <property type="match status" value="1"/>
</dbReference>
<feature type="coiled-coil region" evidence="1">
    <location>
        <begin position="1092"/>
        <end position="1119"/>
    </location>
</feature>
<name>A0ABU8ADG9_9ACTN</name>
<dbReference type="InterPro" id="IPR027417">
    <property type="entry name" value="P-loop_NTPase"/>
</dbReference>
<dbReference type="Pfam" id="PF08751">
    <property type="entry name" value="TrwC"/>
    <property type="match status" value="1"/>
</dbReference>
<dbReference type="SUPFAM" id="SSF52540">
    <property type="entry name" value="P-loop containing nucleoside triphosphate hydrolases"/>
    <property type="match status" value="2"/>
</dbReference>
<evidence type="ECO:0000313" key="5">
    <source>
        <dbReference type="Proteomes" id="UP001382181"/>
    </source>
</evidence>
<feature type="compositionally biased region" description="Basic and acidic residues" evidence="2">
    <location>
        <begin position="1029"/>
        <end position="1048"/>
    </location>
</feature>
<comment type="caution">
    <text evidence="4">The sequence shown here is derived from an EMBL/GenBank/DDBJ whole genome shotgun (WGS) entry which is preliminary data.</text>
</comment>
<dbReference type="RefSeq" id="WP_334558800.1">
    <property type="nucleotide sequence ID" value="NZ_JARUMK010000002.1"/>
</dbReference>
<feature type="region of interest" description="Disordered" evidence="2">
    <location>
        <begin position="1316"/>
        <end position="1360"/>
    </location>
</feature>
<feature type="compositionally biased region" description="Gly residues" evidence="2">
    <location>
        <begin position="433"/>
        <end position="445"/>
    </location>
</feature>
<dbReference type="CDD" id="cd18809">
    <property type="entry name" value="SF1_C_RecD"/>
    <property type="match status" value="1"/>
</dbReference>
<organism evidence="4 5">
    <name type="scientific">Streptomyces silvae</name>
    <dbReference type="NCBI Taxonomy" id="2803812"/>
    <lineage>
        <taxon>Bacteria</taxon>
        <taxon>Bacillati</taxon>
        <taxon>Actinomycetota</taxon>
        <taxon>Actinomycetes</taxon>
        <taxon>Kitasatosporales</taxon>
        <taxon>Streptomycetaceae</taxon>
        <taxon>Streptomyces</taxon>
    </lineage>
</organism>
<feature type="compositionally biased region" description="Basic and acidic residues" evidence="2">
    <location>
        <begin position="1316"/>
        <end position="1335"/>
    </location>
</feature>
<dbReference type="CDD" id="cd17933">
    <property type="entry name" value="DEXSc_RecD-like"/>
    <property type="match status" value="1"/>
</dbReference>
<dbReference type="SUPFAM" id="SSF55464">
    <property type="entry name" value="Origin of replication-binding domain, RBD-like"/>
    <property type="match status" value="1"/>
</dbReference>
<feature type="region of interest" description="Disordered" evidence="2">
    <location>
        <begin position="425"/>
        <end position="445"/>
    </location>
</feature>
<dbReference type="NCBIfam" id="NF041492">
    <property type="entry name" value="MobF"/>
    <property type="match status" value="1"/>
</dbReference>
<feature type="region of interest" description="Disordered" evidence="2">
    <location>
        <begin position="1022"/>
        <end position="1048"/>
    </location>
</feature>
<reference evidence="4 5" key="1">
    <citation type="submission" date="2023-04" db="EMBL/GenBank/DDBJ databases">
        <title>Genomic diversity of scab-causing Streptomyces spp. in the province of Quebec, Canada.</title>
        <authorList>
            <person name="Biessy A."/>
            <person name="Cadieux M."/>
            <person name="Ciotola M."/>
            <person name="Filion M."/>
        </authorList>
    </citation>
    <scope>NUCLEOTIDE SEQUENCE [LARGE SCALE GENOMIC DNA]</scope>
    <source>
        <strain evidence="4 5">B21-103</strain>
    </source>
</reference>
<dbReference type="InterPro" id="IPR014862">
    <property type="entry name" value="TrwC"/>
</dbReference>
<feature type="domain" description="TrwC relaxase" evidence="3">
    <location>
        <begin position="45"/>
        <end position="413"/>
    </location>
</feature>
<protein>
    <submittedName>
        <fullName evidence="4">MobF family relaxase</fullName>
    </submittedName>
</protein>
<sequence>MAWLTKITADEQVDYRLREQAGCSVVEASAEQTVVREGAVDEQVDYRLQGAALVWMGTGLQAVGLTDGQVLDEDGKDAARRLMTGCHPETGARLIRTQTSVRAHEKAKLTTARLIEAIESVAADRGIEPAALLEGKPKQQKVLAQQQRMVHRFGEMHRMQVTTLHKLARAAGLSLADVYGERELADAREHADVRVDDRVRGWDLVLDLPKSDSVLQGLMGDLEERELRVLVHQAKRDTFAQLESWVGYAVGSQGGSPVRIATGGLMGWSVEHQAARPMGDGQPGDPHLHLHVTIPNLALSEDGQWRSIANSGQDLHRHAAAADALFKARVRALTYARFGVRREQTEKTGAWEVAGVPERLRTEFSRRAMLVDQTAGADASRQEKAKVSLQTKRAKHFAGTAGMRESWRQRAEDAGVDVDAMVAAAAPGPPGPDGGLGIEGPGGGPRIPPPADLAAIVFHPETGLTRSDKTFSRAQLLAAVGNGLQDGIDGGPGRLDDLVDDVLDVAGYAVRVPDYGSTVMTSTARYTTQDILDAEAYVRDQALARHGEGRVALTVDQAAAAIGVFEVASGFDLSDEQNAAVTRLLTAGHGIDTIVGVAGAGKSTLMEACRIGWDATGTTYAGACLSAVAAQNLTGASGIPARTVAAWIQQIRTGTGLTGVDVLVVDEATMVDDRSAQVLMREAARTGTQLIGIGDPLQLQAVGVGGWFREVHRLVGGLALHENRRQEDAAERHALEVWRTGDHDQALRLLADRGRIHPTESADEARSQILTAWDELRHDRWPDTYDLVDELVVLAARNADVDALNLGAQQIRRAAGELGTEHTYALPGGERLTLATGDAVRVRVNDYRSRCGQGPDLLNGYRAVVSEIAEDGRIEITWRTHTRGEDAAFVSAWLTPDQVASGALSLGYAMTIAASQGMTCDTSLLYGHGANAFATYPGLTRGKKANHLWLPLQVIESDDTRARLGDARTEKERLERAVDAFARYLGQSRPDAMVSDLLHEPPAPAPAIVPSPTRTHAVRASAARARSTTVHDPRQREAHPREYRLTDEQKQRLADMQEERELAGVRAWNRRPYGDRTDQELTRLIANGPVDARREEKAAAEAEAAERALQEQIAADQARGETRGRREVAPIYPLLDRADEQLAIARSEQARETAMAVHAAKADEHLRVLAAAEGKGRIALRMAGTSRKEHKQLTQEATEQRAAGWREAADARVAASRATEAAWKIVRSSPYAAVLGATEHQMLDVDTLAARLTEMREVRIPARVQQIDTGDEKRVSRIHGQAVKARENAAMYRAVATDARTEKTLRASIFEEHPKLHESEVKARADLQKTQETRSARVAVQGGRSYQPPAQNRSGPRRSR</sequence>
<gene>
    <name evidence="4" type="primary">mobF</name>
    <name evidence="4" type="ORF">QBA37_35260</name>
</gene>
<proteinExistence type="predicted"/>
<dbReference type="Gene3D" id="3.40.50.300">
    <property type="entry name" value="P-loop containing nucleotide triphosphate hydrolases"/>
    <property type="match status" value="2"/>
</dbReference>
<dbReference type="Proteomes" id="UP001382181">
    <property type="component" value="Unassembled WGS sequence"/>
</dbReference>
<keyword evidence="5" id="KW-1185">Reference proteome</keyword>
<evidence type="ECO:0000259" key="3">
    <source>
        <dbReference type="Pfam" id="PF08751"/>
    </source>
</evidence>